<dbReference type="InterPro" id="IPR036390">
    <property type="entry name" value="WH_DNA-bd_sf"/>
</dbReference>
<evidence type="ECO:0000256" key="1">
    <source>
        <dbReference type="ARBA" id="ARBA00022603"/>
    </source>
</evidence>
<organism evidence="6 7">
    <name type="scientific">Micromonospora musae</name>
    <dbReference type="NCBI Taxonomy" id="1894970"/>
    <lineage>
        <taxon>Bacteria</taxon>
        <taxon>Bacillati</taxon>
        <taxon>Actinomycetota</taxon>
        <taxon>Actinomycetes</taxon>
        <taxon>Micromonosporales</taxon>
        <taxon>Micromonosporaceae</taxon>
        <taxon>Micromonospora</taxon>
    </lineage>
</organism>
<dbReference type="Gene3D" id="1.10.10.10">
    <property type="entry name" value="Winged helix-like DNA-binding domain superfamily/Winged helix DNA-binding domain"/>
    <property type="match status" value="1"/>
</dbReference>
<comment type="caution">
    <text evidence="6">The sequence shown here is derived from an EMBL/GenBank/DDBJ whole genome shotgun (WGS) entry which is preliminary data.</text>
</comment>
<evidence type="ECO:0000259" key="4">
    <source>
        <dbReference type="Pfam" id="PF00891"/>
    </source>
</evidence>
<evidence type="ECO:0008006" key="8">
    <source>
        <dbReference type="Google" id="ProtNLM"/>
    </source>
</evidence>
<proteinExistence type="predicted"/>
<dbReference type="PIRSF" id="PIRSF005739">
    <property type="entry name" value="O-mtase"/>
    <property type="match status" value="1"/>
</dbReference>
<keyword evidence="2" id="KW-0808">Transferase</keyword>
<evidence type="ECO:0000313" key="7">
    <source>
        <dbReference type="Proteomes" id="UP000271548"/>
    </source>
</evidence>
<dbReference type="SUPFAM" id="SSF53335">
    <property type="entry name" value="S-adenosyl-L-methionine-dependent methyltransferases"/>
    <property type="match status" value="1"/>
</dbReference>
<feature type="domain" description="O-methyltransferase dimerisation" evidence="5">
    <location>
        <begin position="33"/>
        <end position="108"/>
    </location>
</feature>
<keyword evidence="3" id="KW-0949">S-adenosyl-L-methionine</keyword>
<dbReference type="EMBL" id="RAZS01000001">
    <property type="protein sequence ID" value="RKN23856.1"/>
    <property type="molecule type" value="Genomic_DNA"/>
</dbReference>
<dbReference type="PANTHER" id="PTHR43712:SF2">
    <property type="entry name" value="O-METHYLTRANSFERASE CICE"/>
    <property type="match status" value="1"/>
</dbReference>
<dbReference type="SUPFAM" id="SSF46785">
    <property type="entry name" value="Winged helix' DNA-binding domain"/>
    <property type="match status" value="1"/>
</dbReference>
<dbReference type="PROSITE" id="PS51683">
    <property type="entry name" value="SAM_OMT_II"/>
    <property type="match status" value="1"/>
</dbReference>
<evidence type="ECO:0000313" key="6">
    <source>
        <dbReference type="EMBL" id="RKN23856.1"/>
    </source>
</evidence>
<accession>A0ABX9RJX0</accession>
<evidence type="ECO:0000259" key="5">
    <source>
        <dbReference type="Pfam" id="PF08100"/>
    </source>
</evidence>
<dbReference type="PANTHER" id="PTHR43712">
    <property type="entry name" value="PUTATIVE (AFU_ORTHOLOGUE AFUA_4G14580)-RELATED"/>
    <property type="match status" value="1"/>
</dbReference>
<dbReference type="InterPro" id="IPR016461">
    <property type="entry name" value="COMT-like"/>
</dbReference>
<feature type="domain" description="O-methyltransferase C-terminal" evidence="4">
    <location>
        <begin position="131"/>
        <end position="335"/>
    </location>
</feature>
<name>A0ABX9RJX0_9ACTN</name>
<keyword evidence="7" id="KW-1185">Reference proteome</keyword>
<keyword evidence="1" id="KW-0489">Methyltransferase</keyword>
<dbReference type="Proteomes" id="UP000271548">
    <property type="component" value="Unassembled WGS sequence"/>
</dbReference>
<sequence length="355" mass="37740">MIQPVLASHSANPLGREIMTGKETQLPPAVRMLQLLSGFEISQALFVIAELGVATELLDGPRRVDELADAVGADADTLGRLIRLLAQDGVFRTSGDTVAITELGRTLADGPGDSLRNVARYFRQTHYAPFGRLMDTVRSGDPAAAIHYGKPFFDWVNESPELAELQNNAMAGFTQNARGDLLDVFELPAGHTVADIGGADGTLLAELLTRYPDRSGILFDLPSMASAGSATLQAAGLEKRAEVVAGDFFEAVPTADVYVLSAVLQDWNNATAGRILTNLAKAAPAGARLVVIDMVVPEGDAPHPTKMIDITMLGMLGGRQRSETEWRRLLADAGFTVQRVVAGSGNYSALEATIA</sequence>
<dbReference type="InterPro" id="IPR029063">
    <property type="entry name" value="SAM-dependent_MTases_sf"/>
</dbReference>
<reference evidence="6 7" key="1">
    <citation type="submission" date="2018-09" db="EMBL/GenBank/DDBJ databases">
        <title>Micromonospora sp. nov. MS1-9, isolated from a root of Musa sp.</title>
        <authorList>
            <person name="Kuncharoen N."/>
            <person name="Kudo T."/>
            <person name="Ohkuma M."/>
            <person name="Yuki M."/>
            <person name="Tanasupawat S."/>
        </authorList>
    </citation>
    <scope>NUCLEOTIDE SEQUENCE [LARGE SCALE GENOMIC DNA]</scope>
    <source>
        <strain evidence="6 7">NGC1-4</strain>
    </source>
</reference>
<dbReference type="Pfam" id="PF00891">
    <property type="entry name" value="Methyltransf_2"/>
    <property type="match status" value="1"/>
</dbReference>
<gene>
    <name evidence="6" type="ORF">D7147_02155</name>
</gene>
<evidence type="ECO:0000256" key="3">
    <source>
        <dbReference type="ARBA" id="ARBA00022691"/>
    </source>
</evidence>
<dbReference type="InterPro" id="IPR001077">
    <property type="entry name" value="COMT_C"/>
</dbReference>
<evidence type="ECO:0000256" key="2">
    <source>
        <dbReference type="ARBA" id="ARBA00022679"/>
    </source>
</evidence>
<protein>
    <recommendedName>
        <fullName evidence="8">Hydroxyneurosporene methyltransferase</fullName>
    </recommendedName>
</protein>
<dbReference type="InterPro" id="IPR036388">
    <property type="entry name" value="WH-like_DNA-bd_sf"/>
</dbReference>
<dbReference type="Pfam" id="PF08100">
    <property type="entry name" value="Dimerisation"/>
    <property type="match status" value="1"/>
</dbReference>
<dbReference type="InterPro" id="IPR012967">
    <property type="entry name" value="COMT_dimerisation"/>
</dbReference>
<dbReference type="Gene3D" id="3.40.50.150">
    <property type="entry name" value="Vaccinia Virus protein VP39"/>
    <property type="match status" value="1"/>
</dbReference>
<dbReference type="CDD" id="cd02440">
    <property type="entry name" value="AdoMet_MTases"/>
    <property type="match status" value="1"/>
</dbReference>